<reference evidence="2" key="1">
    <citation type="journal article" date="2015" name="Nature">
        <title>Complex archaea that bridge the gap between prokaryotes and eukaryotes.</title>
        <authorList>
            <person name="Spang A."/>
            <person name="Saw J.H."/>
            <person name="Jorgensen S.L."/>
            <person name="Zaremba-Niedzwiedzka K."/>
            <person name="Martijn J."/>
            <person name="Lind A.E."/>
            <person name="van Eijk R."/>
            <person name="Schleper C."/>
            <person name="Guy L."/>
            <person name="Ettema T.J."/>
        </authorList>
    </citation>
    <scope>NUCLEOTIDE SEQUENCE</scope>
</reference>
<organism evidence="2">
    <name type="scientific">marine sediment metagenome</name>
    <dbReference type="NCBI Taxonomy" id="412755"/>
    <lineage>
        <taxon>unclassified sequences</taxon>
        <taxon>metagenomes</taxon>
        <taxon>ecological metagenomes</taxon>
    </lineage>
</organism>
<evidence type="ECO:0000313" key="2">
    <source>
        <dbReference type="EMBL" id="KKM81465.1"/>
    </source>
</evidence>
<keyword evidence="1" id="KW-1133">Transmembrane helix</keyword>
<dbReference type="EMBL" id="LAZR01008017">
    <property type="protein sequence ID" value="KKM81465.1"/>
    <property type="molecule type" value="Genomic_DNA"/>
</dbReference>
<sequence length="41" mass="4851">MVLAVLTTESYFRSWLFRICEIVYWLFLSIFSSTRAQSVSV</sequence>
<name>A0A0F9MXV2_9ZZZZ</name>
<feature type="transmembrane region" description="Helical" evidence="1">
    <location>
        <begin position="12"/>
        <end position="31"/>
    </location>
</feature>
<dbReference type="AlphaFoldDB" id="A0A0F9MXV2"/>
<comment type="caution">
    <text evidence="2">The sequence shown here is derived from an EMBL/GenBank/DDBJ whole genome shotgun (WGS) entry which is preliminary data.</text>
</comment>
<accession>A0A0F9MXV2</accession>
<gene>
    <name evidence="2" type="ORF">LCGC14_1329630</name>
</gene>
<protein>
    <submittedName>
        <fullName evidence="2">Uncharacterized protein</fullName>
    </submittedName>
</protein>
<keyword evidence="1" id="KW-0812">Transmembrane</keyword>
<keyword evidence="1" id="KW-0472">Membrane</keyword>
<evidence type="ECO:0000256" key="1">
    <source>
        <dbReference type="SAM" id="Phobius"/>
    </source>
</evidence>
<feature type="non-terminal residue" evidence="2">
    <location>
        <position position="41"/>
    </location>
</feature>
<proteinExistence type="predicted"/>